<dbReference type="InParanoid" id="L5KXP9"/>
<evidence type="ECO:0000313" key="2">
    <source>
        <dbReference type="Proteomes" id="UP000010552"/>
    </source>
</evidence>
<protein>
    <submittedName>
        <fullName evidence="1">Uncharacterized protein</fullName>
    </submittedName>
</protein>
<dbReference type="EMBL" id="KB030536">
    <property type="protein sequence ID" value="ELK15588.1"/>
    <property type="molecule type" value="Genomic_DNA"/>
</dbReference>
<dbReference type="AlphaFoldDB" id="L5KXP9"/>
<organism evidence="1 2">
    <name type="scientific">Pteropus alecto</name>
    <name type="common">Black flying fox</name>
    <dbReference type="NCBI Taxonomy" id="9402"/>
    <lineage>
        <taxon>Eukaryota</taxon>
        <taxon>Metazoa</taxon>
        <taxon>Chordata</taxon>
        <taxon>Craniata</taxon>
        <taxon>Vertebrata</taxon>
        <taxon>Euteleostomi</taxon>
        <taxon>Mammalia</taxon>
        <taxon>Eutheria</taxon>
        <taxon>Laurasiatheria</taxon>
        <taxon>Chiroptera</taxon>
        <taxon>Yinpterochiroptera</taxon>
        <taxon>Pteropodoidea</taxon>
        <taxon>Pteropodidae</taxon>
        <taxon>Pteropodinae</taxon>
        <taxon>Pteropus</taxon>
    </lineage>
</organism>
<name>L5KXP9_PTEAL</name>
<reference evidence="2" key="1">
    <citation type="journal article" date="2013" name="Science">
        <title>Comparative analysis of bat genomes provides insight into the evolution of flight and immunity.</title>
        <authorList>
            <person name="Zhang G."/>
            <person name="Cowled C."/>
            <person name="Shi Z."/>
            <person name="Huang Z."/>
            <person name="Bishop-Lilly K.A."/>
            <person name="Fang X."/>
            <person name="Wynne J.W."/>
            <person name="Xiong Z."/>
            <person name="Baker M.L."/>
            <person name="Zhao W."/>
            <person name="Tachedjian M."/>
            <person name="Zhu Y."/>
            <person name="Zhou P."/>
            <person name="Jiang X."/>
            <person name="Ng J."/>
            <person name="Yang L."/>
            <person name="Wu L."/>
            <person name="Xiao J."/>
            <person name="Feng Y."/>
            <person name="Chen Y."/>
            <person name="Sun X."/>
            <person name="Zhang Y."/>
            <person name="Marsh G.A."/>
            <person name="Crameri G."/>
            <person name="Broder C.C."/>
            <person name="Frey K.G."/>
            <person name="Wang L.F."/>
            <person name="Wang J."/>
        </authorList>
    </citation>
    <scope>NUCLEOTIDE SEQUENCE [LARGE SCALE GENOMIC DNA]</scope>
</reference>
<accession>L5KXP9</accession>
<keyword evidence="2" id="KW-1185">Reference proteome</keyword>
<gene>
    <name evidence="1" type="ORF">PAL_GLEAN10010852</name>
</gene>
<proteinExistence type="predicted"/>
<evidence type="ECO:0000313" key="1">
    <source>
        <dbReference type="EMBL" id="ELK15588.1"/>
    </source>
</evidence>
<dbReference type="Proteomes" id="UP000010552">
    <property type="component" value="Unassembled WGS sequence"/>
</dbReference>
<sequence>MSTVFILSYSCLGPRPFRLQCQGNGNEDVQKRFFCSATLLSTLTPKKKKRHKENNYASNGT</sequence>